<dbReference type="Gene3D" id="1.50.10.130">
    <property type="entry name" value="Terpene synthase, N-terminal domain"/>
    <property type="match status" value="1"/>
</dbReference>
<dbReference type="SUPFAM" id="SSF48239">
    <property type="entry name" value="Terpenoid cyclases/Protein prenyltransferases"/>
    <property type="match status" value="1"/>
</dbReference>
<dbReference type="Pfam" id="PF01397">
    <property type="entry name" value="Terpene_synth"/>
    <property type="match status" value="1"/>
</dbReference>
<keyword evidence="3" id="KW-1185">Reference proteome</keyword>
<dbReference type="PANTHER" id="PTHR31225:SF94">
    <property type="entry name" value="ALPHA-FARNESENE SYNTHASE"/>
    <property type="match status" value="1"/>
</dbReference>
<comment type="caution">
    <text evidence="2">The sequence shown here is derived from an EMBL/GenBank/DDBJ whole genome shotgun (WGS) entry which is preliminary data.</text>
</comment>
<protein>
    <recommendedName>
        <fullName evidence="1">Terpene synthase N-terminal domain-containing protein</fullName>
    </recommendedName>
</protein>
<evidence type="ECO:0000313" key="2">
    <source>
        <dbReference type="EMBL" id="CAK9142627.1"/>
    </source>
</evidence>
<sequence length="199" mass="23145">MPSDQQVLQFQMKTEINSSKDKCIQRRSANYKPNIWKYDYIESLTSEYTVDTYNIIGKLSLAILFEQEIEEALDMIMCLKDRNLTIKEDLYATALCFRLLRQYGYNVSQDIFIGFVDEMGNFRQSTNTNVKAMLELFEASHLALEGENTMDKAKMFSTENLKTVISNSNDSLAKQLSTALELPLHWRLEWYNVTKHIHG</sequence>
<organism evidence="2 3">
    <name type="scientific">Ilex paraguariensis</name>
    <name type="common">yerba mate</name>
    <dbReference type="NCBI Taxonomy" id="185542"/>
    <lineage>
        <taxon>Eukaryota</taxon>
        <taxon>Viridiplantae</taxon>
        <taxon>Streptophyta</taxon>
        <taxon>Embryophyta</taxon>
        <taxon>Tracheophyta</taxon>
        <taxon>Spermatophyta</taxon>
        <taxon>Magnoliopsida</taxon>
        <taxon>eudicotyledons</taxon>
        <taxon>Gunneridae</taxon>
        <taxon>Pentapetalae</taxon>
        <taxon>asterids</taxon>
        <taxon>campanulids</taxon>
        <taxon>Aquifoliales</taxon>
        <taxon>Aquifoliaceae</taxon>
        <taxon>Ilex</taxon>
    </lineage>
</organism>
<dbReference type="InterPro" id="IPR050148">
    <property type="entry name" value="Terpene_synthase-like"/>
</dbReference>
<name>A0ABC8RCX1_9AQUA</name>
<evidence type="ECO:0000313" key="3">
    <source>
        <dbReference type="Proteomes" id="UP001642360"/>
    </source>
</evidence>
<dbReference type="InterPro" id="IPR036965">
    <property type="entry name" value="Terpene_synth_N_sf"/>
</dbReference>
<evidence type="ECO:0000259" key="1">
    <source>
        <dbReference type="Pfam" id="PF01397"/>
    </source>
</evidence>
<proteinExistence type="predicted"/>
<reference evidence="2 3" key="1">
    <citation type="submission" date="2024-02" db="EMBL/GenBank/DDBJ databases">
        <authorList>
            <person name="Vignale AGUSTIN F."/>
            <person name="Sosa J E."/>
            <person name="Modenutti C."/>
        </authorList>
    </citation>
    <scope>NUCLEOTIDE SEQUENCE [LARGE SCALE GENOMIC DNA]</scope>
</reference>
<dbReference type="InterPro" id="IPR001906">
    <property type="entry name" value="Terpene_synth_N"/>
</dbReference>
<gene>
    <name evidence="2" type="ORF">ILEXP_LOCUS10306</name>
</gene>
<accession>A0ABC8RCX1</accession>
<dbReference type="InterPro" id="IPR008930">
    <property type="entry name" value="Terpenoid_cyclase/PrenylTrfase"/>
</dbReference>
<dbReference type="EMBL" id="CAUOFW020001236">
    <property type="protein sequence ID" value="CAK9142627.1"/>
    <property type="molecule type" value="Genomic_DNA"/>
</dbReference>
<dbReference type="AlphaFoldDB" id="A0ABC8RCX1"/>
<dbReference type="Proteomes" id="UP001642360">
    <property type="component" value="Unassembled WGS sequence"/>
</dbReference>
<dbReference type="PANTHER" id="PTHR31225">
    <property type="entry name" value="OS04G0344100 PROTEIN-RELATED"/>
    <property type="match status" value="1"/>
</dbReference>
<feature type="domain" description="Terpene synthase N-terminal" evidence="1">
    <location>
        <begin position="9"/>
        <end position="180"/>
    </location>
</feature>